<dbReference type="PANTHER" id="PTHR31390:SF2">
    <property type="entry name" value="EXPRESSED PROTEIN"/>
    <property type="match status" value="1"/>
</dbReference>
<dbReference type="InterPro" id="IPR036412">
    <property type="entry name" value="HAD-like_sf"/>
</dbReference>
<dbReference type="InterPro" id="IPR010028">
    <property type="entry name" value="Acid_phosphatase_pln"/>
</dbReference>
<evidence type="ECO:0000313" key="4">
    <source>
        <dbReference type="Proteomes" id="UP000326396"/>
    </source>
</evidence>
<dbReference type="Proteomes" id="UP000326396">
    <property type="component" value="Linkage Group LG16"/>
</dbReference>
<dbReference type="InterPro" id="IPR005519">
    <property type="entry name" value="Acid_phosphat_B-like"/>
</dbReference>
<protein>
    <recommendedName>
        <fullName evidence="5">Acid phosphatase</fullName>
    </recommendedName>
</protein>
<comment type="caution">
    <text evidence="3">The sequence shown here is derived from an EMBL/GenBank/DDBJ whole genome shotgun (WGS) entry which is preliminary data.</text>
</comment>
<evidence type="ECO:0000256" key="1">
    <source>
        <dbReference type="ARBA" id="ARBA00022729"/>
    </source>
</evidence>
<dbReference type="Gene3D" id="3.40.50.1000">
    <property type="entry name" value="HAD superfamily/HAD-like"/>
    <property type="match status" value="1"/>
</dbReference>
<dbReference type="InterPro" id="IPR023214">
    <property type="entry name" value="HAD_sf"/>
</dbReference>
<sequence length="833" mass="92364">MDNAIVQSKIVGKNEYTQQGPTNDCESSKGDFFLSKLLADEPSSINKLQIRNFCTQKLLLQQIAVLKKTIPKQITTLEEKYLRHCLELIHIGTKRTNSCSISSKVNFFPDKFSSRVVGDDALLLFSSGNKNVVISSSVNPIIGSITGSTSMINLVNSPLLRRLGASENNNVTFENSSVIEVSESLCVSSPEDIQKKSIVPRGQIFQCDPMHKRVVSFSSTNSTSSSPSTSSSSSSSLSSGAYSHGMLHCSWNHGFPRYVFSVEDQREVYATNLLKSNSDYVYMFYSKSGRKEIKIGDDESDLVGKMRVSTSFTLCPLGTEIMETEFVFCATGQLIEGGMHTSNQIVKRNIGLSRKVANILRGSHSYRQRTCSKFDGSIAQDDFLQSNEEGDLFAANLELAAIVVKDHIPCKNVQVGGWGLKFLKEGGHKQKDAAPMTPSVSCEACRNNSNHHCVSMDVVVPAGFHGGPRGGPPGLVERWRNGGNCDCGGWDMGCPLRVLNSGLNNKDVLYQDGVFGKSNSFELYAQGCKESLAAVVEVTNVHDGLYYIHYQSTLSALQSLSIAVAIIHRIVATDWNIMNQKTKTKSGLQITLKNFCESWRMNVELNNIRDFSVVPSECTSYIGKYMTGSQFKADSEATIDECTLYLNTLCDIKKDGKDAWIFDIDDTLLSTVAYYKKHEYGGEMLNVTGFEEWMSKGKATAIDYSLNLYNNIKKRGIQIMLVSSRREHLRSATIDNLVDVGFYGWKSLYLRSVEDECKTVQEYKAGVRNELINNGYRIWGILGDQWSRRTFKLPNSLYYMATTTVDGDAGDEVEEGRLHDGRTAPPIATIDSD</sequence>
<dbReference type="OrthoDB" id="767438at2759"/>
<reference evidence="3 4" key="1">
    <citation type="submission" date="2019-05" db="EMBL/GenBank/DDBJ databases">
        <title>Mikania micrantha, genome provides insights into the molecular mechanism of rapid growth.</title>
        <authorList>
            <person name="Liu B."/>
        </authorList>
    </citation>
    <scope>NUCLEOTIDE SEQUENCE [LARGE SCALE GENOMIC DNA]</scope>
    <source>
        <strain evidence="3">NLD-2019</strain>
        <tissue evidence="3">Leaf</tissue>
    </source>
</reference>
<evidence type="ECO:0000256" key="2">
    <source>
        <dbReference type="SAM" id="MobiDB-lite"/>
    </source>
</evidence>
<dbReference type="CDD" id="cd07535">
    <property type="entry name" value="HAD_VSP"/>
    <property type="match status" value="1"/>
</dbReference>
<dbReference type="AlphaFoldDB" id="A0A5N6P226"/>
<accession>A0A5N6P226</accession>
<dbReference type="Pfam" id="PF12043">
    <property type="entry name" value="DUF3527"/>
    <property type="match status" value="1"/>
</dbReference>
<dbReference type="GO" id="GO:0003993">
    <property type="term" value="F:acid phosphatase activity"/>
    <property type="evidence" value="ECO:0007669"/>
    <property type="project" value="InterPro"/>
</dbReference>
<dbReference type="PANTHER" id="PTHR31390">
    <property type="entry name" value="EXPRESSED PROTEIN"/>
    <property type="match status" value="1"/>
</dbReference>
<feature type="region of interest" description="Disordered" evidence="2">
    <location>
        <begin position="810"/>
        <end position="833"/>
    </location>
</feature>
<dbReference type="EMBL" id="SZYD01000008">
    <property type="protein sequence ID" value="KAD5508942.1"/>
    <property type="molecule type" value="Genomic_DNA"/>
</dbReference>
<dbReference type="InterPro" id="IPR021916">
    <property type="entry name" value="DUF3527"/>
</dbReference>
<proteinExistence type="predicted"/>
<keyword evidence="1" id="KW-0732">Signal</keyword>
<dbReference type="Pfam" id="PF03767">
    <property type="entry name" value="Acid_phosphat_B"/>
    <property type="match status" value="1"/>
</dbReference>
<dbReference type="SUPFAM" id="SSF56784">
    <property type="entry name" value="HAD-like"/>
    <property type="match status" value="1"/>
</dbReference>
<gene>
    <name evidence="3" type="ORF">E3N88_16645</name>
</gene>
<organism evidence="3 4">
    <name type="scientific">Mikania micrantha</name>
    <name type="common">bitter vine</name>
    <dbReference type="NCBI Taxonomy" id="192012"/>
    <lineage>
        <taxon>Eukaryota</taxon>
        <taxon>Viridiplantae</taxon>
        <taxon>Streptophyta</taxon>
        <taxon>Embryophyta</taxon>
        <taxon>Tracheophyta</taxon>
        <taxon>Spermatophyta</taxon>
        <taxon>Magnoliopsida</taxon>
        <taxon>eudicotyledons</taxon>
        <taxon>Gunneridae</taxon>
        <taxon>Pentapetalae</taxon>
        <taxon>asterids</taxon>
        <taxon>campanulids</taxon>
        <taxon>Asterales</taxon>
        <taxon>Asteraceae</taxon>
        <taxon>Asteroideae</taxon>
        <taxon>Heliantheae alliance</taxon>
        <taxon>Eupatorieae</taxon>
        <taxon>Mikania</taxon>
    </lineage>
</organism>
<name>A0A5N6P226_9ASTR</name>
<evidence type="ECO:0000313" key="3">
    <source>
        <dbReference type="EMBL" id="KAD5508942.1"/>
    </source>
</evidence>
<keyword evidence="4" id="KW-1185">Reference proteome</keyword>
<evidence type="ECO:0008006" key="5">
    <source>
        <dbReference type="Google" id="ProtNLM"/>
    </source>
</evidence>
<dbReference type="NCBIfam" id="TIGR01675">
    <property type="entry name" value="plant-AP"/>
    <property type="match status" value="1"/>
</dbReference>